<accession>A0A918FTA4</accession>
<gene>
    <name evidence="2" type="ORF">GCM10010269_15850</name>
</gene>
<dbReference type="EMBL" id="BMTL01000005">
    <property type="protein sequence ID" value="GGR77432.1"/>
    <property type="molecule type" value="Genomic_DNA"/>
</dbReference>
<sequence length="99" mass="10057">MTKPTTVPLVPVMAARCVPSARMAVRVVSGVSLSTRATVCNGPPGHTQSDAQHGASDGDAAGRQPAGLVLIGAGSRARGDEEAQQARGADQANHQREST</sequence>
<evidence type="ECO:0000313" key="2">
    <source>
        <dbReference type="EMBL" id="GGR77432.1"/>
    </source>
</evidence>
<evidence type="ECO:0000313" key="3">
    <source>
        <dbReference type="Proteomes" id="UP000606194"/>
    </source>
</evidence>
<evidence type="ECO:0000256" key="1">
    <source>
        <dbReference type="SAM" id="MobiDB-lite"/>
    </source>
</evidence>
<protein>
    <submittedName>
        <fullName evidence="2">Uncharacterized protein</fullName>
    </submittedName>
</protein>
<keyword evidence="3" id="KW-1185">Reference proteome</keyword>
<organism evidence="2 3">
    <name type="scientific">Streptomyces humidus</name>
    <dbReference type="NCBI Taxonomy" id="52259"/>
    <lineage>
        <taxon>Bacteria</taxon>
        <taxon>Bacillati</taxon>
        <taxon>Actinomycetota</taxon>
        <taxon>Actinomycetes</taxon>
        <taxon>Kitasatosporales</taxon>
        <taxon>Streptomycetaceae</taxon>
        <taxon>Streptomyces</taxon>
    </lineage>
</organism>
<reference evidence="2" key="1">
    <citation type="journal article" date="2014" name="Int. J. Syst. Evol. Microbiol.">
        <title>Complete genome sequence of Corynebacterium casei LMG S-19264T (=DSM 44701T), isolated from a smear-ripened cheese.</title>
        <authorList>
            <consortium name="US DOE Joint Genome Institute (JGI-PGF)"/>
            <person name="Walter F."/>
            <person name="Albersmeier A."/>
            <person name="Kalinowski J."/>
            <person name="Ruckert C."/>
        </authorList>
    </citation>
    <scope>NUCLEOTIDE SEQUENCE</scope>
    <source>
        <strain evidence="2">JCM 4386</strain>
    </source>
</reference>
<proteinExistence type="predicted"/>
<dbReference type="Proteomes" id="UP000606194">
    <property type="component" value="Unassembled WGS sequence"/>
</dbReference>
<feature type="region of interest" description="Disordered" evidence="1">
    <location>
        <begin position="39"/>
        <end position="99"/>
    </location>
</feature>
<comment type="caution">
    <text evidence="2">The sequence shown here is derived from an EMBL/GenBank/DDBJ whole genome shotgun (WGS) entry which is preliminary data.</text>
</comment>
<reference evidence="2" key="2">
    <citation type="submission" date="2020-09" db="EMBL/GenBank/DDBJ databases">
        <authorList>
            <person name="Sun Q."/>
            <person name="Ohkuma M."/>
        </authorList>
    </citation>
    <scope>NUCLEOTIDE SEQUENCE</scope>
    <source>
        <strain evidence="2">JCM 4386</strain>
    </source>
</reference>
<name>A0A918FTA4_9ACTN</name>
<dbReference type="AlphaFoldDB" id="A0A918FTA4"/>